<dbReference type="InterPro" id="IPR002641">
    <property type="entry name" value="PNPLA_dom"/>
</dbReference>
<dbReference type="SUPFAM" id="SSF52151">
    <property type="entry name" value="FabD/lysophospholipase-like"/>
    <property type="match status" value="1"/>
</dbReference>
<dbReference type="Proteomes" id="UP000051934">
    <property type="component" value="Unassembled WGS sequence"/>
</dbReference>
<evidence type="ECO:0000259" key="2">
    <source>
        <dbReference type="Pfam" id="PF01734"/>
    </source>
</evidence>
<protein>
    <recommendedName>
        <fullName evidence="2">PNPLA domain-containing protein</fullName>
    </recommendedName>
</protein>
<accession>A0A0R2SHV8</accession>
<keyword evidence="1" id="KW-0443">Lipid metabolism</keyword>
<feature type="domain" description="PNPLA" evidence="2">
    <location>
        <begin position="62"/>
        <end position="242"/>
    </location>
</feature>
<organism evidence="3 4">
    <name type="scientific">OM182 bacterium BACL3 MAG-120507-bin80</name>
    <dbReference type="NCBI Taxonomy" id="1655577"/>
    <lineage>
        <taxon>Bacteria</taxon>
        <taxon>Pseudomonadati</taxon>
        <taxon>Pseudomonadota</taxon>
        <taxon>Gammaproteobacteria</taxon>
        <taxon>OMG group</taxon>
        <taxon>OM182 clade</taxon>
    </lineage>
</organism>
<proteinExistence type="predicted"/>
<reference evidence="3 4" key="1">
    <citation type="submission" date="2015-10" db="EMBL/GenBank/DDBJ databases">
        <title>Metagenome-Assembled Genomes uncover a global brackish microbiome.</title>
        <authorList>
            <person name="Hugerth L.W."/>
            <person name="Larsson J."/>
            <person name="Alneberg J."/>
            <person name="Lindh M.V."/>
            <person name="Legrand C."/>
            <person name="Pinhassi J."/>
            <person name="Andersson A.F."/>
        </authorList>
    </citation>
    <scope>NUCLEOTIDE SEQUENCE [LARGE SCALE GENOMIC DNA]</scope>
    <source>
        <strain evidence="3">BACL4 MAG-120507-bin80</strain>
    </source>
</reference>
<dbReference type="GO" id="GO:0006629">
    <property type="term" value="P:lipid metabolic process"/>
    <property type="evidence" value="ECO:0007669"/>
    <property type="project" value="UniProtKB-KW"/>
</dbReference>
<gene>
    <name evidence="3" type="ORF">ABR69_02840</name>
</gene>
<dbReference type="EMBL" id="LIBB01000094">
    <property type="protein sequence ID" value="KRO72154.1"/>
    <property type="molecule type" value="Genomic_DNA"/>
</dbReference>
<evidence type="ECO:0000313" key="3">
    <source>
        <dbReference type="EMBL" id="KRO72154.1"/>
    </source>
</evidence>
<evidence type="ECO:0000256" key="1">
    <source>
        <dbReference type="ARBA" id="ARBA00023098"/>
    </source>
</evidence>
<dbReference type="InterPro" id="IPR016035">
    <property type="entry name" value="Acyl_Trfase/lysoPLipase"/>
</dbReference>
<evidence type="ECO:0000313" key="4">
    <source>
        <dbReference type="Proteomes" id="UP000051934"/>
    </source>
</evidence>
<comment type="caution">
    <text evidence="3">The sequence shown here is derived from an EMBL/GenBank/DDBJ whole genome shotgun (WGS) entry which is preliminary data.</text>
</comment>
<dbReference type="Pfam" id="PF01734">
    <property type="entry name" value="Patatin"/>
    <property type="match status" value="1"/>
</dbReference>
<sequence>MKSSLSIYAGPTARAQLLEQGVTAAQFKVLVGASGGPKWFVLYGLDRYLFGDFLQRRTEPLLTLGSSAGAWRMCCLATADPVAAIERLAKLYSEEQYSDTPTQLEITLKAEAMLAGMLGPTGAAEIAANTAIHTTIVADRSRGFGSSKRKSLQTAALGFAALANVFSRRSLSLFFERTLFSTQGEESPWRAANDLRTTLVPLRQNNVMQAMMATGAIPYVLEGVRDIPGAPRGLYWDGGMTDYHFDMDFHAGDGLVLYPHFSSEVIPGWFDKPLSWRQVHAHHFDRVVLVTPSKEFVASLPNGKIPDRKDFETLAADERVRCWREVLQASERLAEDFSQLVDSGIGLDRIRPFSERDR</sequence>
<name>A0A0R2SHV8_9GAMM</name>
<dbReference type="AlphaFoldDB" id="A0A0R2SHV8"/>